<organism evidence="1">
    <name type="scientific">uncultured Acidobacteriota bacterium</name>
    <dbReference type="NCBI Taxonomy" id="171953"/>
    <lineage>
        <taxon>Bacteria</taxon>
        <taxon>Pseudomonadati</taxon>
        <taxon>Acidobacteriota</taxon>
        <taxon>environmental samples</taxon>
    </lineage>
</organism>
<dbReference type="Gene3D" id="2.60.120.380">
    <property type="match status" value="1"/>
</dbReference>
<dbReference type="EMBL" id="AP011707">
    <property type="protein sequence ID" value="BAL55035.1"/>
    <property type="molecule type" value="Genomic_DNA"/>
</dbReference>
<reference evidence="1" key="2">
    <citation type="journal article" date="2012" name="PLoS ONE">
        <title>A Deeply Branching Thermophilic Bacterium with an Ancient Acetyl-CoA Pathway Dominates a Subsurface Ecosystem.</title>
        <authorList>
            <person name="Takami H."/>
            <person name="Noguchi H."/>
            <person name="Takaki Y."/>
            <person name="Uchiyama I."/>
            <person name="Toyoda A."/>
            <person name="Nishi S."/>
            <person name="Chee G.-J."/>
            <person name="Arai W."/>
            <person name="Nunoura T."/>
            <person name="Itoh T."/>
            <person name="Hattori M."/>
            <person name="Takai K."/>
        </authorList>
    </citation>
    <scope>NUCLEOTIDE SEQUENCE</scope>
</reference>
<protein>
    <submittedName>
        <fullName evidence="1">Peptidase S1/S6 chymotrypsin/Hap</fullName>
    </submittedName>
</protein>
<reference evidence="1" key="1">
    <citation type="journal article" date="2005" name="Environ. Microbiol.">
        <title>Genetic and functional properties of uncultivated thermophilic crenarchaeotes from a subsurface gold mine as revealed by analysis of genome fragments.</title>
        <authorList>
            <person name="Nunoura T."/>
            <person name="Hirayama H."/>
            <person name="Takami H."/>
            <person name="Oida H."/>
            <person name="Nishi S."/>
            <person name="Shimamura S."/>
            <person name="Suzuki Y."/>
            <person name="Inagaki F."/>
            <person name="Takai K."/>
            <person name="Nealson K.H."/>
            <person name="Horikoshi K."/>
        </authorList>
    </citation>
    <scope>NUCLEOTIDE SEQUENCE</scope>
</reference>
<proteinExistence type="predicted"/>
<gene>
    <name evidence="1" type="ORF">HGMM_F22D11C12</name>
</gene>
<name>H5SFU9_9BACT</name>
<accession>H5SFU9</accession>
<dbReference type="AlphaFoldDB" id="H5SFU9"/>
<evidence type="ECO:0000313" key="1">
    <source>
        <dbReference type="EMBL" id="BAL55035.1"/>
    </source>
</evidence>
<sequence>MERVAPDDRSHRRRWIVVLGFAVVALAADARTQTPIQIGQTVEGALEEGDRKMADGSYYDLYVFRGNRGQRIVIHLRSREFHPYLTLMDENGVEMLSDSGEHGHAQLRCTLPRSGRYFIRVNSVRREGRGRYQLQLLEQ</sequence>